<dbReference type="AlphaFoldDB" id="A0AAP0Q6H2"/>
<evidence type="ECO:0000256" key="4">
    <source>
        <dbReference type="ARBA" id="ARBA00022679"/>
    </source>
</evidence>
<dbReference type="Proteomes" id="UP001420932">
    <property type="component" value="Unassembled WGS sequence"/>
</dbReference>
<dbReference type="FunFam" id="3.30.40.10:FF:000562">
    <property type="entry name" value="RING-type E3 ubiquitin transferase"/>
    <property type="match status" value="1"/>
</dbReference>
<protein>
    <recommendedName>
        <fullName evidence="3">RING-type E3 ubiquitin transferase</fullName>
        <ecNumber evidence="3">2.3.2.27</ecNumber>
    </recommendedName>
</protein>
<dbReference type="Gene3D" id="3.30.40.10">
    <property type="entry name" value="Zinc/RING finger domain, C3HC4 (zinc finger)"/>
    <property type="match status" value="1"/>
</dbReference>
<evidence type="ECO:0000256" key="8">
    <source>
        <dbReference type="SAM" id="Coils"/>
    </source>
</evidence>
<evidence type="ECO:0000256" key="3">
    <source>
        <dbReference type="ARBA" id="ARBA00012483"/>
    </source>
</evidence>
<dbReference type="GO" id="GO:0016567">
    <property type="term" value="P:protein ubiquitination"/>
    <property type="evidence" value="ECO:0007669"/>
    <property type="project" value="InterPro"/>
</dbReference>
<evidence type="ECO:0000256" key="6">
    <source>
        <dbReference type="ARBA" id="ARBA00022786"/>
    </source>
</evidence>
<keyword evidence="8" id="KW-0175">Coiled coil</keyword>
<dbReference type="InterPro" id="IPR016024">
    <property type="entry name" value="ARM-type_fold"/>
</dbReference>
<feature type="repeat" description="ARM" evidence="7">
    <location>
        <begin position="425"/>
        <end position="467"/>
    </location>
</feature>
<dbReference type="InterPro" id="IPR003613">
    <property type="entry name" value="Ubox_domain"/>
</dbReference>
<dbReference type="CDD" id="cd16664">
    <property type="entry name" value="RING-Ubox_PUB"/>
    <property type="match status" value="1"/>
</dbReference>
<accession>A0AAP0Q6H2</accession>
<name>A0AAP0Q6H2_9MAGN</name>
<dbReference type="PROSITE" id="PS51698">
    <property type="entry name" value="U_BOX"/>
    <property type="match status" value="1"/>
</dbReference>
<keyword evidence="4" id="KW-0808">Transferase</keyword>
<organism evidence="11 12">
    <name type="scientific">Stephania yunnanensis</name>
    <dbReference type="NCBI Taxonomy" id="152371"/>
    <lineage>
        <taxon>Eukaryota</taxon>
        <taxon>Viridiplantae</taxon>
        <taxon>Streptophyta</taxon>
        <taxon>Embryophyta</taxon>
        <taxon>Tracheophyta</taxon>
        <taxon>Spermatophyta</taxon>
        <taxon>Magnoliopsida</taxon>
        <taxon>Ranunculales</taxon>
        <taxon>Menispermaceae</taxon>
        <taxon>Menispermoideae</taxon>
        <taxon>Cissampelideae</taxon>
        <taxon>Stephania</taxon>
    </lineage>
</organism>
<dbReference type="InterPro" id="IPR058678">
    <property type="entry name" value="ARM_PUB"/>
</dbReference>
<dbReference type="Pfam" id="PF04564">
    <property type="entry name" value="U-box"/>
    <property type="match status" value="1"/>
</dbReference>
<keyword evidence="5" id="KW-0677">Repeat</keyword>
<evidence type="ECO:0000259" key="10">
    <source>
        <dbReference type="PROSITE" id="PS51698"/>
    </source>
</evidence>
<dbReference type="GO" id="GO:0061630">
    <property type="term" value="F:ubiquitin protein ligase activity"/>
    <property type="evidence" value="ECO:0007669"/>
    <property type="project" value="UniProtKB-EC"/>
</dbReference>
<evidence type="ECO:0000256" key="7">
    <source>
        <dbReference type="PROSITE-ProRule" id="PRU00259"/>
    </source>
</evidence>
<dbReference type="InterPro" id="IPR000225">
    <property type="entry name" value="Armadillo"/>
</dbReference>
<dbReference type="SMART" id="SM00185">
    <property type="entry name" value="ARM"/>
    <property type="match status" value="2"/>
</dbReference>
<dbReference type="EC" id="2.3.2.27" evidence="3"/>
<evidence type="ECO:0000256" key="1">
    <source>
        <dbReference type="ARBA" id="ARBA00000900"/>
    </source>
</evidence>
<feature type="compositionally biased region" description="Polar residues" evidence="9">
    <location>
        <begin position="16"/>
        <end position="25"/>
    </location>
</feature>
<dbReference type="PANTHER" id="PTHR23315:SF63">
    <property type="entry name" value="U-BOX DOMAIN-CONTAINING PROTEIN 16"/>
    <property type="match status" value="1"/>
</dbReference>
<dbReference type="PROSITE" id="PS50176">
    <property type="entry name" value="ARM_REPEAT"/>
    <property type="match status" value="1"/>
</dbReference>
<reference evidence="11 12" key="1">
    <citation type="submission" date="2024-01" db="EMBL/GenBank/DDBJ databases">
        <title>Genome assemblies of Stephania.</title>
        <authorList>
            <person name="Yang L."/>
        </authorList>
    </citation>
    <scope>NUCLEOTIDE SEQUENCE [LARGE SCALE GENOMIC DNA]</scope>
    <source>
        <strain evidence="11">YNDBR</strain>
        <tissue evidence="11">Leaf</tissue>
    </source>
</reference>
<dbReference type="Pfam" id="PF25368">
    <property type="entry name" value="PUB10_N"/>
    <property type="match status" value="1"/>
</dbReference>
<keyword evidence="6" id="KW-0833">Ubl conjugation pathway</keyword>
<evidence type="ECO:0000256" key="2">
    <source>
        <dbReference type="ARBA" id="ARBA00004906"/>
    </source>
</evidence>
<dbReference type="InterPro" id="IPR057623">
    <property type="entry name" value="PUB12-19-like_N"/>
</dbReference>
<sequence>MAVSPRLFPPRKRRPSTGSFASPPNSSDLKLVRSLLHLSREISDLKPLDFALKRCSSSIIRKTKILVVLFEEIINGAIHCLPRTATLCFEEIHIVLQRIKTLLEDCSNGSKIWILMQNESFSNSFHELTVDLSTLLDIFPLEDFVLVDDVKELVELIRKQCWEKKAFVDPTDTDLRFEVTKLLEQFKSEIVPDRSNLENLFEKLRLRDSKSCRDEIERLEDEIRNQVSEKSTAEIVALIGLVRYAKCVLFGASTPRRLSRIDSKPSRDDQFHISSSDLVFPADFRCPISLDLMRDPVVAATGQTYDRSSIGLWIESGHNTCPKTGQTLAHTDLIPNLALKNLISLWCRDQKVHPFEPTEINCRCNCSSSSTTNKAALEAARMTALFLVNNLSISPPIETANRLIYELRLLAKSDSSNRSCIAEAGAIPHLARYLTNSAEEPNLQINAVTTILNLSIFDSNKSKIMESFEALDGVIEVLRSGATWEAKANAAATLFSLTAVGEYRKILARKRRVLEGLVELGRAGPVSAKKDALVAILNLAGEKEAIGRLLEAGVVNMTVEAGEELPEEAVAILATVAKRGGVMAVAATPKAVAIMAGVLRDGPQRARESATAGLVSVCRRSAPEVVGGVAMTAGIERAMWELMANGTPRARRKSASLMRILRRWAAGVEDRTVAIQRNDDNVVSTSTLTVVHQEIRLLPLFF</sequence>
<comment type="pathway">
    <text evidence="2">Protein modification; protein ubiquitination.</text>
</comment>
<feature type="domain" description="U-box" evidence="10">
    <location>
        <begin position="279"/>
        <end position="353"/>
    </location>
</feature>
<dbReference type="Pfam" id="PF25598">
    <property type="entry name" value="ARM_PUB"/>
    <property type="match status" value="1"/>
</dbReference>
<dbReference type="Gene3D" id="1.25.10.10">
    <property type="entry name" value="Leucine-rich Repeat Variant"/>
    <property type="match status" value="1"/>
</dbReference>
<dbReference type="EMBL" id="JBBNAF010000001">
    <property type="protein sequence ID" value="KAK9167964.1"/>
    <property type="molecule type" value="Genomic_DNA"/>
</dbReference>
<feature type="coiled-coil region" evidence="8">
    <location>
        <begin position="209"/>
        <end position="236"/>
    </location>
</feature>
<dbReference type="InterPro" id="IPR045210">
    <property type="entry name" value="RING-Ubox_PUB"/>
</dbReference>
<dbReference type="InterPro" id="IPR011989">
    <property type="entry name" value="ARM-like"/>
</dbReference>
<comment type="catalytic activity">
    <reaction evidence="1">
        <text>S-ubiquitinyl-[E2 ubiquitin-conjugating enzyme]-L-cysteine + [acceptor protein]-L-lysine = [E2 ubiquitin-conjugating enzyme]-L-cysteine + N(6)-ubiquitinyl-[acceptor protein]-L-lysine.</text>
        <dbReference type="EC" id="2.3.2.27"/>
    </reaction>
</comment>
<evidence type="ECO:0000313" key="11">
    <source>
        <dbReference type="EMBL" id="KAK9167964.1"/>
    </source>
</evidence>
<comment type="caution">
    <text evidence="11">The sequence shown here is derived from an EMBL/GenBank/DDBJ whole genome shotgun (WGS) entry which is preliminary data.</text>
</comment>
<dbReference type="SMART" id="SM00504">
    <property type="entry name" value="Ubox"/>
    <property type="match status" value="1"/>
</dbReference>
<dbReference type="InterPro" id="IPR013083">
    <property type="entry name" value="Znf_RING/FYVE/PHD"/>
</dbReference>
<evidence type="ECO:0000256" key="5">
    <source>
        <dbReference type="ARBA" id="ARBA00022737"/>
    </source>
</evidence>
<dbReference type="SUPFAM" id="SSF48371">
    <property type="entry name" value="ARM repeat"/>
    <property type="match status" value="1"/>
</dbReference>
<keyword evidence="12" id="KW-1185">Reference proteome</keyword>
<gene>
    <name evidence="11" type="ORF">Syun_000104</name>
</gene>
<evidence type="ECO:0000313" key="12">
    <source>
        <dbReference type="Proteomes" id="UP001420932"/>
    </source>
</evidence>
<evidence type="ECO:0000256" key="9">
    <source>
        <dbReference type="SAM" id="MobiDB-lite"/>
    </source>
</evidence>
<feature type="region of interest" description="Disordered" evidence="9">
    <location>
        <begin position="1"/>
        <end position="25"/>
    </location>
</feature>
<dbReference type="PANTHER" id="PTHR23315">
    <property type="entry name" value="U BOX DOMAIN-CONTAINING"/>
    <property type="match status" value="1"/>
</dbReference>
<dbReference type="SUPFAM" id="SSF57850">
    <property type="entry name" value="RING/U-box"/>
    <property type="match status" value="1"/>
</dbReference>
<proteinExistence type="predicted"/>